<protein>
    <submittedName>
        <fullName evidence="3">Uncharacterized protein</fullName>
    </submittedName>
</protein>
<organism evidence="3 4">
    <name type="scientific">Laetiporus sulphureus 93-53</name>
    <dbReference type="NCBI Taxonomy" id="1314785"/>
    <lineage>
        <taxon>Eukaryota</taxon>
        <taxon>Fungi</taxon>
        <taxon>Dikarya</taxon>
        <taxon>Basidiomycota</taxon>
        <taxon>Agaricomycotina</taxon>
        <taxon>Agaricomycetes</taxon>
        <taxon>Polyporales</taxon>
        <taxon>Laetiporus</taxon>
    </lineage>
</organism>
<reference evidence="3 4" key="1">
    <citation type="journal article" date="2016" name="Mol. Biol. Evol.">
        <title>Comparative Genomics of Early-Diverging Mushroom-Forming Fungi Provides Insights into the Origins of Lignocellulose Decay Capabilities.</title>
        <authorList>
            <person name="Nagy L.G."/>
            <person name="Riley R."/>
            <person name="Tritt A."/>
            <person name="Adam C."/>
            <person name="Daum C."/>
            <person name="Floudas D."/>
            <person name="Sun H."/>
            <person name="Yadav J.S."/>
            <person name="Pangilinan J."/>
            <person name="Larsson K.H."/>
            <person name="Matsuura K."/>
            <person name="Barry K."/>
            <person name="Labutti K."/>
            <person name="Kuo R."/>
            <person name="Ohm R.A."/>
            <person name="Bhattacharya S.S."/>
            <person name="Shirouzu T."/>
            <person name="Yoshinaga Y."/>
            <person name="Martin F.M."/>
            <person name="Grigoriev I.V."/>
            <person name="Hibbett D.S."/>
        </authorList>
    </citation>
    <scope>NUCLEOTIDE SEQUENCE [LARGE SCALE GENOMIC DNA]</scope>
    <source>
        <strain evidence="3 4">93-53</strain>
    </source>
</reference>
<dbReference type="RefSeq" id="XP_040759829.1">
    <property type="nucleotide sequence ID" value="XM_040909873.1"/>
</dbReference>
<dbReference type="EMBL" id="KV427656">
    <property type="protein sequence ID" value="KZT02089.1"/>
    <property type="molecule type" value="Genomic_DNA"/>
</dbReference>
<dbReference type="GO" id="GO:0016020">
    <property type="term" value="C:membrane"/>
    <property type="evidence" value="ECO:0007669"/>
    <property type="project" value="InterPro"/>
</dbReference>
<dbReference type="STRING" id="1314785.A0A165C2M0"/>
<dbReference type="Proteomes" id="UP000076871">
    <property type="component" value="Unassembled WGS sequence"/>
</dbReference>
<dbReference type="AlphaFoldDB" id="A0A165C2M0"/>
<dbReference type="GO" id="GO:0005319">
    <property type="term" value="F:lipid transporter activity"/>
    <property type="evidence" value="ECO:0007669"/>
    <property type="project" value="TreeGrafter"/>
</dbReference>
<evidence type="ECO:0000313" key="4">
    <source>
        <dbReference type="Proteomes" id="UP000076871"/>
    </source>
</evidence>
<keyword evidence="2" id="KW-0677">Repeat</keyword>
<dbReference type="PANTHER" id="PTHR19229">
    <property type="entry name" value="ATP-BINDING CASSETTE TRANSPORTER SUBFAMILY A ABCA"/>
    <property type="match status" value="1"/>
</dbReference>
<accession>A0A165C2M0</accession>
<dbReference type="InParanoid" id="A0A165C2M0"/>
<sequence length="150" mass="16746">MKRDMWGTLRTVARGKAIVITTHSIEEASALANKVRILAKKTLAVRTADSLAERYATYEVHFSCCSREEVVLAEELMAQVPGARMADDVATRFEVPIGHGMSLAKLFGILSPQKDFEDTVERATLESVFLKMIRENDVLEEDTASRTRSQ</sequence>
<evidence type="ECO:0000256" key="2">
    <source>
        <dbReference type="ARBA" id="ARBA00022737"/>
    </source>
</evidence>
<dbReference type="PANTHER" id="PTHR19229:SF36">
    <property type="entry name" value="ATP-BINDING CASSETTE SUB-FAMILY A MEMBER 2"/>
    <property type="match status" value="1"/>
</dbReference>
<gene>
    <name evidence="3" type="ORF">LAESUDRAFT_730610</name>
</gene>
<name>A0A165C2M0_9APHY</name>
<dbReference type="GO" id="GO:0140359">
    <property type="term" value="F:ABC-type transporter activity"/>
    <property type="evidence" value="ECO:0007669"/>
    <property type="project" value="InterPro"/>
</dbReference>
<proteinExistence type="predicted"/>
<dbReference type="GeneID" id="63826902"/>
<dbReference type="InterPro" id="IPR026082">
    <property type="entry name" value="ABCA"/>
</dbReference>
<keyword evidence="4" id="KW-1185">Reference proteome</keyword>
<evidence type="ECO:0000256" key="1">
    <source>
        <dbReference type="ARBA" id="ARBA00022448"/>
    </source>
</evidence>
<evidence type="ECO:0000313" key="3">
    <source>
        <dbReference type="EMBL" id="KZT02089.1"/>
    </source>
</evidence>
<dbReference type="OrthoDB" id="8061355at2759"/>
<keyword evidence="1" id="KW-0813">Transport</keyword>